<keyword evidence="3" id="KW-1185">Reference proteome</keyword>
<dbReference type="Proteomes" id="UP000198752">
    <property type="component" value="Unassembled WGS sequence"/>
</dbReference>
<keyword evidence="1" id="KW-0812">Transmembrane</keyword>
<evidence type="ECO:0000313" key="3">
    <source>
        <dbReference type="Proteomes" id="UP000198752"/>
    </source>
</evidence>
<accession>A0A1I2P737</accession>
<name>A0A1I2P737_9BACL</name>
<feature type="transmembrane region" description="Helical" evidence="1">
    <location>
        <begin position="15"/>
        <end position="34"/>
    </location>
</feature>
<dbReference type="AlphaFoldDB" id="A0A1I2P737"/>
<proteinExistence type="predicted"/>
<sequence>MKKLRDDRGIFLTEAMVAISILTLLMLVAMPILMQTYRERQMLKQKNEALSLLRYHLLSWKTESPLLSEPATRTPFQIEWIERDDHSAYLSVAWDYGGRVHQLFGEARK</sequence>
<keyword evidence="1" id="KW-0472">Membrane</keyword>
<dbReference type="STRING" id="269670.SAMN02982927_00721"/>
<gene>
    <name evidence="2" type="ORF">SAMN02982927_00721</name>
</gene>
<dbReference type="OrthoDB" id="2991220at2"/>
<evidence type="ECO:0000313" key="2">
    <source>
        <dbReference type="EMBL" id="SFG11290.1"/>
    </source>
</evidence>
<organism evidence="2 3">
    <name type="scientific">Sporolactobacillus nakayamae</name>
    <dbReference type="NCBI Taxonomy" id="269670"/>
    <lineage>
        <taxon>Bacteria</taxon>
        <taxon>Bacillati</taxon>
        <taxon>Bacillota</taxon>
        <taxon>Bacilli</taxon>
        <taxon>Bacillales</taxon>
        <taxon>Sporolactobacillaceae</taxon>
        <taxon>Sporolactobacillus</taxon>
    </lineage>
</organism>
<protein>
    <recommendedName>
        <fullName evidence="4">Prepilin-type N-terminal cleavage/methylation domain-containing protein</fullName>
    </recommendedName>
</protein>
<keyword evidence="1" id="KW-1133">Transmembrane helix</keyword>
<dbReference type="EMBL" id="FOOY01000004">
    <property type="protein sequence ID" value="SFG11290.1"/>
    <property type="molecule type" value="Genomic_DNA"/>
</dbReference>
<evidence type="ECO:0008006" key="4">
    <source>
        <dbReference type="Google" id="ProtNLM"/>
    </source>
</evidence>
<reference evidence="3" key="1">
    <citation type="submission" date="2016-10" db="EMBL/GenBank/DDBJ databases">
        <authorList>
            <person name="Varghese N."/>
            <person name="Submissions S."/>
        </authorList>
    </citation>
    <scope>NUCLEOTIDE SEQUENCE [LARGE SCALE GENOMIC DNA]</scope>
    <source>
        <strain evidence="3">ATCC 700379</strain>
    </source>
</reference>
<dbReference type="RefSeq" id="WP_093670145.1">
    <property type="nucleotide sequence ID" value="NZ_FOOY01000004.1"/>
</dbReference>
<evidence type="ECO:0000256" key="1">
    <source>
        <dbReference type="SAM" id="Phobius"/>
    </source>
</evidence>